<dbReference type="EnsemblFungi" id="EJT69178">
    <property type="protein sequence ID" value="EJT69178"/>
    <property type="gene ID" value="GGTG_13287"/>
</dbReference>
<name>J3PIF9_GAET3</name>
<reference evidence="1" key="3">
    <citation type="submission" date="2010-09" db="EMBL/GenBank/DDBJ databases">
        <title>Annotation of Gaeumannomyces graminis var. tritici R3-111a-1.</title>
        <authorList>
            <consortium name="The Broad Institute Genome Sequencing Platform"/>
            <person name="Ma L.-J."/>
            <person name="Dead R."/>
            <person name="Young S.K."/>
            <person name="Zeng Q."/>
            <person name="Gargeya S."/>
            <person name="Fitzgerald M."/>
            <person name="Haas B."/>
            <person name="Abouelleil A."/>
            <person name="Alvarado L."/>
            <person name="Arachchi H.M."/>
            <person name="Berlin A."/>
            <person name="Brown A."/>
            <person name="Chapman S.B."/>
            <person name="Chen Z."/>
            <person name="Dunbar C."/>
            <person name="Freedman E."/>
            <person name="Gearin G."/>
            <person name="Gellesch M."/>
            <person name="Goldberg J."/>
            <person name="Griggs A."/>
            <person name="Gujja S."/>
            <person name="Heiman D."/>
            <person name="Howarth C."/>
            <person name="Larson L."/>
            <person name="Lui A."/>
            <person name="MacDonald P.J.P."/>
            <person name="Mehta T."/>
            <person name="Montmayeur A."/>
            <person name="Murphy C."/>
            <person name="Neiman D."/>
            <person name="Pearson M."/>
            <person name="Priest M."/>
            <person name="Roberts A."/>
            <person name="Saif S."/>
            <person name="Shea T."/>
            <person name="Shenoy N."/>
            <person name="Sisk P."/>
            <person name="Stolte C."/>
            <person name="Sykes S."/>
            <person name="Yandava C."/>
            <person name="Wortman J."/>
            <person name="Nusbaum C."/>
            <person name="Birren B."/>
        </authorList>
    </citation>
    <scope>NUCLEOTIDE SEQUENCE</scope>
    <source>
        <strain evidence="1">R3-111a-1</strain>
    </source>
</reference>
<organism evidence="1">
    <name type="scientific">Gaeumannomyces tritici (strain R3-111a-1)</name>
    <name type="common">Wheat and barley take-all root rot fungus</name>
    <name type="synonym">Gaeumannomyces graminis var. tritici</name>
    <dbReference type="NCBI Taxonomy" id="644352"/>
    <lineage>
        <taxon>Eukaryota</taxon>
        <taxon>Fungi</taxon>
        <taxon>Dikarya</taxon>
        <taxon>Ascomycota</taxon>
        <taxon>Pezizomycotina</taxon>
        <taxon>Sordariomycetes</taxon>
        <taxon>Sordariomycetidae</taxon>
        <taxon>Magnaporthales</taxon>
        <taxon>Magnaporthaceae</taxon>
        <taxon>Gaeumannomyces</taxon>
    </lineage>
</organism>
<evidence type="ECO:0000313" key="3">
    <source>
        <dbReference type="Proteomes" id="UP000006039"/>
    </source>
</evidence>
<dbReference type="RefSeq" id="XP_009229457.1">
    <property type="nucleotide sequence ID" value="XM_009231193.1"/>
</dbReference>
<protein>
    <submittedName>
        <fullName evidence="1 2">Uncharacterized protein</fullName>
    </submittedName>
</protein>
<evidence type="ECO:0000313" key="2">
    <source>
        <dbReference type="EnsemblFungi" id="EJT69178"/>
    </source>
</evidence>
<dbReference type="EMBL" id="GL385405">
    <property type="protein sequence ID" value="EJT69178.1"/>
    <property type="molecule type" value="Genomic_DNA"/>
</dbReference>
<proteinExistence type="predicted"/>
<accession>J3PIF9</accession>
<dbReference type="GeneID" id="20353745"/>
<dbReference type="HOGENOM" id="CLU_2440973_0_0_1"/>
<keyword evidence="3" id="KW-1185">Reference proteome</keyword>
<reference evidence="2" key="4">
    <citation type="journal article" date="2015" name="G3 (Bethesda)">
        <title>Genome sequences of three phytopathogenic species of the Magnaporthaceae family of fungi.</title>
        <authorList>
            <person name="Okagaki L.H."/>
            <person name="Nunes C.C."/>
            <person name="Sailsbery J."/>
            <person name="Clay B."/>
            <person name="Brown D."/>
            <person name="John T."/>
            <person name="Oh Y."/>
            <person name="Young N."/>
            <person name="Fitzgerald M."/>
            <person name="Haas B.J."/>
            <person name="Zeng Q."/>
            <person name="Young S."/>
            <person name="Adiconis X."/>
            <person name="Fan L."/>
            <person name="Levin J.Z."/>
            <person name="Mitchell T.K."/>
            <person name="Okubara P.A."/>
            <person name="Farman M.L."/>
            <person name="Kohn L.M."/>
            <person name="Birren B."/>
            <person name="Ma L.-J."/>
            <person name="Dean R.A."/>
        </authorList>
    </citation>
    <scope>NUCLEOTIDE SEQUENCE</scope>
    <source>
        <strain evidence="2">R3-111a-1</strain>
    </source>
</reference>
<dbReference type="Proteomes" id="UP000006039">
    <property type="component" value="Unassembled WGS sequence"/>
</dbReference>
<reference evidence="1" key="2">
    <citation type="submission" date="2010-07" db="EMBL/GenBank/DDBJ databases">
        <authorList>
            <consortium name="The Broad Institute Genome Sequencing Platform"/>
            <consortium name="Broad Institute Genome Sequencing Center for Infectious Disease"/>
            <person name="Ma L.-J."/>
            <person name="Dead R."/>
            <person name="Young S."/>
            <person name="Zeng Q."/>
            <person name="Koehrsen M."/>
            <person name="Alvarado L."/>
            <person name="Berlin A."/>
            <person name="Chapman S.B."/>
            <person name="Chen Z."/>
            <person name="Freedman E."/>
            <person name="Gellesch M."/>
            <person name="Goldberg J."/>
            <person name="Griggs A."/>
            <person name="Gujja S."/>
            <person name="Heilman E.R."/>
            <person name="Heiman D."/>
            <person name="Hepburn T."/>
            <person name="Howarth C."/>
            <person name="Jen D."/>
            <person name="Larson L."/>
            <person name="Mehta T."/>
            <person name="Neiman D."/>
            <person name="Pearson M."/>
            <person name="Roberts A."/>
            <person name="Saif S."/>
            <person name="Shea T."/>
            <person name="Shenoy N."/>
            <person name="Sisk P."/>
            <person name="Stolte C."/>
            <person name="Sykes S."/>
            <person name="Walk T."/>
            <person name="White J."/>
            <person name="Yandava C."/>
            <person name="Haas B."/>
            <person name="Nusbaum C."/>
            <person name="Birren B."/>
        </authorList>
    </citation>
    <scope>NUCLEOTIDE SEQUENCE</scope>
    <source>
        <strain evidence="1">R3-111a-1</strain>
    </source>
</reference>
<evidence type="ECO:0000313" key="1">
    <source>
        <dbReference type="EMBL" id="EJT69178.1"/>
    </source>
</evidence>
<dbReference type="VEuPathDB" id="FungiDB:GGTG_13287"/>
<reference evidence="3" key="1">
    <citation type="submission" date="2010-07" db="EMBL/GenBank/DDBJ databases">
        <title>The genome sequence of Gaeumannomyces graminis var. tritici strain R3-111a-1.</title>
        <authorList>
            <consortium name="The Broad Institute Genome Sequencing Platform"/>
            <person name="Ma L.-J."/>
            <person name="Dead R."/>
            <person name="Young S."/>
            <person name="Zeng Q."/>
            <person name="Koehrsen M."/>
            <person name="Alvarado L."/>
            <person name="Berlin A."/>
            <person name="Chapman S.B."/>
            <person name="Chen Z."/>
            <person name="Freedman E."/>
            <person name="Gellesch M."/>
            <person name="Goldberg J."/>
            <person name="Griggs A."/>
            <person name="Gujja S."/>
            <person name="Heilman E.R."/>
            <person name="Heiman D."/>
            <person name="Hepburn T."/>
            <person name="Howarth C."/>
            <person name="Jen D."/>
            <person name="Larson L."/>
            <person name="Mehta T."/>
            <person name="Neiman D."/>
            <person name="Pearson M."/>
            <person name="Roberts A."/>
            <person name="Saif S."/>
            <person name="Shea T."/>
            <person name="Shenoy N."/>
            <person name="Sisk P."/>
            <person name="Stolte C."/>
            <person name="Sykes S."/>
            <person name="Walk T."/>
            <person name="White J."/>
            <person name="Yandava C."/>
            <person name="Haas B."/>
            <person name="Nusbaum C."/>
            <person name="Birren B."/>
        </authorList>
    </citation>
    <scope>NUCLEOTIDE SEQUENCE [LARGE SCALE GENOMIC DNA]</scope>
    <source>
        <strain evidence="3">R3-111a-1</strain>
    </source>
</reference>
<dbReference type="AlphaFoldDB" id="J3PIF9"/>
<sequence>MARDMRVCAHAWVRTSSTNVRKYGLHGKYLRRCNERERESIFNVTANKLSPKARKSGRIPALLNSRAFTVTLANKAATKPCAYDATYILI</sequence>
<gene>
    <name evidence="2" type="primary">20353745</name>
    <name evidence="1" type="ORF">GGTG_13287</name>
</gene>
<reference evidence="2" key="5">
    <citation type="submission" date="2018-04" db="UniProtKB">
        <authorList>
            <consortium name="EnsemblFungi"/>
        </authorList>
    </citation>
    <scope>IDENTIFICATION</scope>
    <source>
        <strain evidence="2">R3-111a-1</strain>
    </source>
</reference>